<dbReference type="EMBL" id="AHIE01000065">
    <property type="protein sequence ID" value="EHT97551.1"/>
    <property type="molecule type" value="Genomic_DNA"/>
</dbReference>
<evidence type="ECO:0000313" key="3">
    <source>
        <dbReference type="EMBL" id="EHT97551.1"/>
    </source>
</evidence>
<dbReference type="AlphaFoldDB" id="H3RM43"/>
<comment type="caution">
    <text evidence="3">The sequence shown here is derived from an EMBL/GenBank/DDBJ whole genome shotgun (WGS) entry which is preliminary data.</text>
</comment>
<feature type="region of interest" description="Disordered" evidence="1">
    <location>
        <begin position="333"/>
        <end position="433"/>
    </location>
</feature>
<dbReference type="OrthoDB" id="279005at2"/>
<evidence type="ECO:0000256" key="1">
    <source>
        <dbReference type="SAM" id="MobiDB-lite"/>
    </source>
</evidence>
<feature type="compositionally biased region" description="Basic and acidic residues" evidence="1">
    <location>
        <begin position="333"/>
        <end position="342"/>
    </location>
</feature>
<organism evidence="3 4">
    <name type="scientific">Pantoea stewartii subsp. stewartii DC283</name>
    <dbReference type="NCBI Taxonomy" id="660596"/>
    <lineage>
        <taxon>Bacteria</taxon>
        <taxon>Pseudomonadati</taxon>
        <taxon>Pseudomonadota</taxon>
        <taxon>Gammaproteobacteria</taxon>
        <taxon>Enterobacterales</taxon>
        <taxon>Erwiniaceae</taxon>
        <taxon>Pantoea</taxon>
    </lineage>
</organism>
<protein>
    <submittedName>
        <fullName evidence="3">Putative relaxase</fullName>
    </submittedName>
</protein>
<feature type="compositionally biased region" description="Basic and acidic residues" evidence="1">
    <location>
        <begin position="770"/>
        <end position="783"/>
    </location>
</feature>
<evidence type="ECO:0000313" key="4">
    <source>
        <dbReference type="Proteomes" id="UP000005050"/>
    </source>
</evidence>
<accession>H3RM43</accession>
<feature type="region of interest" description="Disordered" evidence="1">
    <location>
        <begin position="770"/>
        <end position="795"/>
    </location>
</feature>
<evidence type="ECO:0000259" key="2">
    <source>
        <dbReference type="Pfam" id="PF18821"/>
    </source>
</evidence>
<feature type="domain" description="Large polyvalent protein-associated" evidence="2">
    <location>
        <begin position="651"/>
        <end position="740"/>
    </location>
</feature>
<dbReference type="InterPro" id="IPR040677">
    <property type="entry name" value="LPD7"/>
</dbReference>
<dbReference type="Pfam" id="PF18821">
    <property type="entry name" value="LPD7"/>
    <property type="match status" value="1"/>
</dbReference>
<gene>
    <name evidence="3" type="ORF">CKS_5640</name>
</gene>
<feature type="compositionally biased region" description="Basic and acidic residues" evidence="1">
    <location>
        <begin position="978"/>
        <end position="994"/>
    </location>
</feature>
<proteinExistence type="predicted"/>
<dbReference type="PATRIC" id="fig|660596.6.peg.5532"/>
<dbReference type="Proteomes" id="UP000005050">
    <property type="component" value="Unassembled WGS sequence"/>
</dbReference>
<sequence length="994" mass="113667">MLIRCKGYNSGVKEYLEEGRKSGRELTRDELDERIILDGNLDLTEMIYKSIPDKGQDRYLTFTLSFKEEQIDEEKLSEITQEFKSFLMKSYTSEEYNFYAEAHIPKIKTMEDRKTGESVDRKPHIHIVIPRKNLLSGNEMNPVGSYKQNEKYLEAFQEFINQKYVLESPRENMRMTPTGYADMLSRYKGDEFRAKNKEFKLKILQRIQEKGIRTRQSFYNLVAEYGETKIRNAGKENEYIAVKLDGDKKFTNMKETIFSDEFIVNRKAALPPLEQNIINRRFSEWERRSAEIKYIDKISSERFRHKYYESDDKTKSDLLNGCVNKFYEKYRGSNGIRGERKGNSQRGFTQAERGSAPPPTHSLQDLSNGYVAGSRRGQGDKSLLSGNARLHMADQQTHGNSGLRRAISDGGRGGRSVPVTNQSGQPNRRDSARQLMAGSKYGKRLRKRKLQLTPYPVIPRMKNRIPTLTDIKRRGDALFPAGSITGKQAVVPFQKSINANVNTSSLSAWLIRRLSEQPVSQNVSKILKTIDRDFYDIRREVLGDKRFSYEEKNQLISVMHFERLKRKDAVLNKNEEYNMGSKEIRDMLRNDDNKPAGFTISGPELEEKQEAKGRFARVIDKLRNPVNYSKVAEESRKVVEKHLDASNLYTKRTRKGHVHYLDKTSDKTLFVDTGKLITMRKNGLSSDSVAVALELAQGRFGSTLNIKGSQKFKDMVVSVVAEKGLDIHFTDKKMNEALELRRAELLKAREQQSRSSGTAFTIEGADRTISRENSEVAKEEERSVPGGSGNIDDEPLYRSVNHLEGKIIKHGAAPYLHKEGNSDSYYVVLKDKEGQESTQWGVGLKDALKGFRRGQEIALDLKESKPVQVRVRDEHGQYSTREAVRNIWQATSLSKSASPGSKKAATSDIDKTHLATEKMPVRENIHYRDEYIKWQQTQPAGTSFARLEREMKKANPGVKGDEFYKLLVEKVQGTQKAEGPKASRNRDFDGPEMA</sequence>
<feature type="region of interest" description="Disordered" evidence="1">
    <location>
        <begin position="971"/>
        <end position="994"/>
    </location>
</feature>
<name>H3RM43_PANSE</name>
<reference evidence="3 4" key="1">
    <citation type="journal article" date="2012" name="Mol. Microbiol.">
        <title>The genetic and structural basis of two distinct terminal side branch residues in stewartan and amylovoran exopolysaccharides and their potential role in host adaptation.</title>
        <authorList>
            <person name="Wang X."/>
            <person name="Yang F."/>
            <person name="von Bodman S.B."/>
        </authorList>
    </citation>
    <scope>NUCLEOTIDE SEQUENCE [LARGE SCALE GENOMIC DNA]</scope>
    <source>
        <strain evidence="3 4">DC283</strain>
    </source>
</reference>